<evidence type="ECO:0000259" key="5">
    <source>
        <dbReference type="PROSITE" id="PS50863"/>
    </source>
</evidence>
<dbReference type="CDD" id="cd10017">
    <property type="entry name" value="B3_DNA"/>
    <property type="match status" value="1"/>
</dbReference>
<accession>A0A8T0HMF0</accession>
<keyword evidence="1" id="KW-0805">Transcription regulation</keyword>
<reference evidence="6" key="1">
    <citation type="submission" date="2020-06" db="EMBL/GenBank/DDBJ databases">
        <title>WGS assembly of Ceratodon purpureus strain R40.</title>
        <authorList>
            <person name="Carey S.B."/>
            <person name="Jenkins J."/>
            <person name="Shu S."/>
            <person name="Lovell J.T."/>
            <person name="Sreedasyam A."/>
            <person name="Maumus F."/>
            <person name="Tiley G.P."/>
            <person name="Fernandez-Pozo N."/>
            <person name="Barry K."/>
            <person name="Chen C."/>
            <person name="Wang M."/>
            <person name="Lipzen A."/>
            <person name="Daum C."/>
            <person name="Saski C.A."/>
            <person name="Payton A.C."/>
            <person name="Mcbreen J.C."/>
            <person name="Conrad R.E."/>
            <person name="Kollar L.M."/>
            <person name="Olsson S."/>
            <person name="Huttunen S."/>
            <person name="Landis J.B."/>
            <person name="Wickett N.J."/>
            <person name="Johnson M.G."/>
            <person name="Rensing S.A."/>
            <person name="Grimwood J."/>
            <person name="Schmutz J."/>
            <person name="Mcdaniel S.F."/>
        </authorList>
    </citation>
    <scope>NUCLEOTIDE SEQUENCE</scope>
    <source>
        <strain evidence="6">R40</strain>
    </source>
</reference>
<evidence type="ECO:0000256" key="3">
    <source>
        <dbReference type="ARBA" id="ARBA00023163"/>
    </source>
</evidence>
<comment type="caution">
    <text evidence="6">The sequence shown here is derived from an EMBL/GenBank/DDBJ whole genome shotgun (WGS) entry which is preliminary data.</text>
</comment>
<organism evidence="6 7">
    <name type="scientific">Ceratodon purpureus</name>
    <name type="common">Fire moss</name>
    <name type="synonym">Dicranum purpureum</name>
    <dbReference type="NCBI Taxonomy" id="3225"/>
    <lineage>
        <taxon>Eukaryota</taxon>
        <taxon>Viridiplantae</taxon>
        <taxon>Streptophyta</taxon>
        <taxon>Embryophyta</taxon>
        <taxon>Bryophyta</taxon>
        <taxon>Bryophytina</taxon>
        <taxon>Bryopsida</taxon>
        <taxon>Dicranidae</taxon>
        <taxon>Pseudoditrichales</taxon>
        <taxon>Ditrichaceae</taxon>
        <taxon>Ceratodon</taxon>
    </lineage>
</organism>
<keyword evidence="7" id="KW-1185">Reference proteome</keyword>
<dbReference type="AlphaFoldDB" id="A0A8T0HMF0"/>
<protein>
    <recommendedName>
        <fullName evidence="5">TF-B3 domain-containing protein</fullName>
    </recommendedName>
</protein>
<dbReference type="PROSITE" id="PS50863">
    <property type="entry name" value="B3"/>
    <property type="match status" value="1"/>
</dbReference>
<evidence type="ECO:0000256" key="1">
    <source>
        <dbReference type="ARBA" id="ARBA00023015"/>
    </source>
</evidence>
<dbReference type="GO" id="GO:0003677">
    <property type="term" value="F:DNA binding"/>
    <property type="evidence" value="ECO:0007669"/>
    <property type="project" value="UniProtKB-KW"/>
</dbReference>
<evidence type="ECO:0000256" key="2">
    <source>
        <dbReference type="ARBA" id="ARBA00023125"/>
    </source>
</evidence>
<dbReference type="Pfam" id="PF02362">
    <property type="entry name" value="B3"/>
    <property type="match status" value="1"/>
</dbReference>
<gene>
    <name evidence="6" type="ORF">KC19_VG059000</name>
</gene>
<dbReference type="InterPro" id="IPR015300">
    <property type="entry name" value="DNA-bd_pseudobarrel_sf"/>
</dbReference>
<dbReference type="Proteomes" id="UP000822688">
    <property type="component" value="Chromosome V"/>
</dbReference>
<dbReference type="Gene3D" id="2.40.330.10">
    <property type="entry name" value="DNA-binding pseudobarrel domain"/>
    <property type="match status" value="1"/>
</dbReference>
<proteinExistence type="predicted"/>
<keyword evidence="3" id="KW-0804">Transcription</keyword>
<dbReference type="SUPFAM" id="SSF101936">
    <property type="entry name" value="DNA-binding pseudobarrel domain"/>
    <property type="match status" value="1"/>
</dbReference>
<sequence length="246" mass="27326">MNDCAQVEQGSMMDKFIGETILMECGKHVVVVPLEYLTDQTLPIGSRILFTKTSKSLIQVETFGDNGIAKALPNYDCRTFTDLSTSPTNMMSPICRSAIESPLPITTSSTIRNPTSTISKGVVAAKQQLAGKANPTVVKICGKAKAAISFPSKFVEKLPLKAKVRLANDAGLYWDVSWSRTSKGFVGGWSTFAHAHDLQETDVLALEILNPYLMKYNIYEESGIEKNFLQIENYKRQKIEEDFWIT</sequence>
<name>A0A8T0HMF0_CERPU</name>
<dbReference type="EMBL" id="CM026426">
    <property type="protein sequence ID" value="KAG0571984.1"/>
    <property type="molecule type" value="Genomic_DNA"/>
</dbReference>
<feature type="domain" description="TF-B3" evidence="5">
    <location>
        <begin position="133"/>
        <end position="222"/>
    </location>
</feature>
<evidence type="ECO:0000256" key="4">
    <source>
        <dbReference type="ARBA" id="ARBA00023242"/>
    </source>
</evidence>
<evidence type="ECO:0000313" key="7">
    <source>
        <dbReference type="Proteomes" id="UP000822688"/>
    </source>
</evidence>
<dbReference type="InterPro" id="IPR003340">
    <property type="entry name" value="B3_DNA-bd"/>
</dbReference>
<keyword evidence="4" id="KW-0539">Nucleus</keyword>
<keyword evidence="2" id="KW-0238">DNA-binding</keyword>
<evidence type="ECO:0000313" key="6">
    <source>
        <dbReference type="EMBL" id="KAG0571984.1"/>
    </source>
</evidence>